<reference evidence="1" key="1">
    <citation type="submission" date="2021-06" db="EMBL/GenBank/DDBJ databases">
        <authorList>
            <person name="Kallberg Y."/>
            <person name="Tangrot J."/>
            <person name="Rosling A."/>
        </authorList>
    </citation>
    <scope>NUCLEOTIDE SEQUENCE</scope>
    <source>
        <strain evidence="1">IN212</strain>
    </source>
</reference>
<accession>A0A9N9ITJ4</accession>
<evidence type="ECO:0000313" key="2">
    <source>
        <dbReference type="Proteomes" id="UP000789396"/>
    </source>
</evidence>
<gene>
    <name evidence="1" type="ORF">RFULGI_LOCUS13497</name>
</gene>
<dbReference type="Proteomes" id="UP000789396">
    <property type="component" value="Unassembled WGS sequence"/>
</dbReference>
<feature type="non-terminal residue" evidence="1">
    <location>
        <position position="1"/>
    </location>
</feature>
<organism evidence="1 2">
    <name type="scientific">Racocetra fulgida</name>
    <dbReference type="NCBI Taxonomy" id="60492"/>
    <lineage>
        <taxon>Eukaryota</taxon>
        <taxon>Fungi</taxon>
        <taxon>Fungi incertae sedis</taxon>
        <taxon>Mucoromycota</taxon>
        <taxon>Glomeromycotina</taxon>
        <taxon>Glomeromycetes</taxon>
        <taxon>Diversisporales</taxon>
        <taxon>Gigasporaceae</taxon>
        <taxon>Racocetra</taxon>
    </lineage>
</organism>
<name>A0A9N9ITJ4_9GLOM</name>
<dbReference type="OrthoDB" id="2425774at2759"/>
<proteinExistence type="predicted"/>
<dbReference type="AlphaFoldDB" id="A0A9N9ITJ4"/>
<dbReference type="EMBL" id="CAJVPZ010035669">
    <property type="protein sequence ID" value="CAG8749567.1"/>
    <property type="molecule type" value="Genomic_DNA"/>
</dbReference>
<keyword evidence="2" id="KW-1185">Reference proteome</keyword>
<evidence type="ECO:0000313" key="1">
    <source>
        <dbReference type="EMBL" id="CAG8749567.1"/>
    </source>
</evidence>
<comment type="caution">
    <text evidence="1">The sequence shown here is derived from an EMBL/GenBank/DDBJ whole genome shotgun (WGS) entry which is preliminary data.</text>
</comment>
<sequence>EQLLSVEKMKKVWKKYIEETLNPDLQGIESFNKNLPDNESLSKNEMLSLLNILSQKEREHKMAAIGSKEMIGVLGNILKSSLNERSFSSSEQLKKSIQQKLLYDQTLKQNQKEYLIDYLQKIEDEVNVHKQSGEKRQCEICKNLTHAKRYCEHCIRNYLQQHFKDWTSGNAIVDEIIQNCQLQTQHPHRVIEWIQPNRKF</sequence>
<protein>
    <submittedName>
        <fullName evidence="1">17072_t:CDS:1</fullName>
    </submittedName>
</protein>